<feature type="transmembrane region" description="Helical" evidence="1">
    <location>
        <begin position="217"/>
        <end position="238"/>
    </location>
</feature>
<dbReference type="EMBL" id="JAGEOK010000014">
    <property type="protein sequence ID" value="MBO2440459.1"/>
    <property type="molecule type" value="Genomic_DNA"/>
</dbReference>
<proteinExistence type="predicted"/>
<accession>A0ABS3R2G4</accession>
<dbReference type="RefSeq" id="WP_208268844.1">
    <property type="nucleotide sequence ID" value="NZ_BAAAGM010000074.1"/>
</dbReference>
<keyword evidence="1" id="KW-0472">Membrane</keyword>
<evidence type="ECO:0000313" key="3">
    <source>
        <dbReference type="Proteomes" id="UP000666915"/>
    </source>
</evidence>
<reference evidence="2 3" key="1">
    <citation type="submission" date="2021-03" db="EMBL/GenBank/DDBJ databases">
        <authorList>
            <person name="Kanchanasin P."/>
            <person name="Saeng-In P."/>
            <person name="Phongsopitanun W."/>
            <person name="Yuki M."/>
            <person name="Kudo T."/>
            <person name="Ohkuma M."/>
            <person name="Tanasupawat S."/>
        </authorList>
    </citation>
    <scope>NUCLEOTIDE SEQUENCE [LARGE SCALE GENOMIC DNA]</scope>
    <source>
        <strain evidence="2 3">L46</strain>
    </source>
</reference>
<gene>
    <name evidence="2" type="ORF">J4557_23305</name>
</gene>
<name>A0ABS3R2G4_9ACTN</name>
<sequence>MLCLFLLSWAVYLRWNLDAMVDTVRLAAAPAYTAAVEPPDPGSDLPVLHWTDADGAERYGLPDAADDYRPGEKVRVLEYSAPTCWMWESDQDGQDDVSGMVVFLFVLPAAAIIGYLVHRRRHWLAILRTARSRSTAGQVVALYQLGRRKGVRVDMRARTVYVPLLDDQFVTALTSLDALQIRHRPDERFITFHVAGTDRVVWPSGPYRRRLVPVAGIVGRLLLVGGPLLLTFAVHLFTAPLSPC</sequence>
<evidence type="ECO:0008006" key="4">
    <source>
        <dbReference type="Google" id="ProtNLM"/>
    </source>
</evidence>
<evidence type="ECO:0000313" key="2">
    <source>
        <dbReference type="EMBL" id="MBO2440459.1"/>
    </source>
</evidence>
<keyword evidence="1" id="KW-1133">Transmembrane helix</keyword>
<keyword evidence="3" id="KW-1185">Reference proteome</keyword>
<comment type="caution">
    <text evidence="2">The sequence shown here is derived from an EMBL/GenBank/DDBJ whole genome shotgun (WGS) entry which is preliminary data.</text>
</comment>
<dbReference type="Proteomes" id="UP000666915">
    <property type="component" value="Unassembled WGS sequence"/>
</dbReference>
<feature type="transmembrane region" description="Helical" evidence="1">
    <location>
        <begin position="97"/>
        <end position="118"/>
    </location>
</feature>
<keyword evidence="1" id="KW-0812">Transmembrane</keyword>
<protein>
    <recommendedName>
        <fullName evidence="4">DUF3592 domain-containing protein</fullName>
    </recommendedName>
</protein>
<evidence type="ECO:0000256" key="1">
    <source>
        <dbReference type="SAM" id="Phobius"/>
    </source>
</evidence>
<organism evidence="2 3">
    <name type="scientific">Actinomadura nitritigenes</name>
    <dbReference type="NCBI Taxonomy" id="134602"/>
    <lineage>
        <taxon>Bacteria</taxon>
        <taxon>Bacillati</taxon>
        <taxon>Actinomycetota</taxon>
        <taxon>Actinomycetes</taxon>
        <taxon>Streptosporangiales</taxon>
        <taxon>Thermomonosporaceae</taxon>
        <taxon>Actinomadura</taxon>
    </lineage>
</organism>